<reference evidence="1 2" key="1">
    <citation type="journal article" date="2014" name="Agronomy (Basel)">
        <title>A Draft Genome Sequence for Ensete ventricosum, the Drought-Tolerant Tree Against Hunger.</title>
        <authorList>
            <person name="Harrison J."/>
            <person name="Moore K.A."/>
            <person name="Paszkiewicz K."/>
            <person name="Jones T."/>
            <person name="Grant M."/>
            <person name="Ambacheew D."/>
            <person name="Muzemil S."/>
            <person name="Studholme D.J."/>
        </authorList>
    </citation>
    <scope>NUCLEOTIDE SEQUENCE [LARGE SCALE GENOMIC DNA]</scope>
</reference>
<gene>
    <name evidence="1" type="ORF">B296_00034361</name>
</gene>
<name>A0A426ZKL6_ENSVE</name>
<proteinExistence type="predicted"/>
<organism evidence="1 2">
    <name type="scientific">Ensete ventricosum</name>
    <name type="common">Abyssinian banana</name>
    <name type="synonym">Musa ensete</name>
    <dbReference type="NCBI Taxonomy" id="4639"/>
    <lineage>
        <taxon>Eukaryota</taxon>
        <taxon>Viridiplantae</taxon>
        <taxon>Streptophyta</taxon>
        <taxon>Embryophyta</taxon>
        <taxon>Tracheophyta</taxon>
        <taxon>Spermatophyta</taxon>
        <taxon>Magnoliopsida</taxon>
        <taxon>Liliopsida</taxon>
        <taxon>Zingiberales</taxon>
        <taxon>Musaceae</taxon>
        <taxon>Ensete</taxon>
    </lineage>
</organism>
<evidence type="ECO:0000313" key="2">
    <source>
        <dbReference type="Proteomes" id="UP000287651"/>
    </source>
</evidence>
<dbReference type="Proteomes" id="UP000287651">
    <property type="component" value="Unassembled WGS sequence"/>
</dbReference>
<evidence type="ECO:0000313" key="1">
    <source>
        <dbReference type="EMBL" id="RRT64500.1"/>
    </source>
</evidence>
<accession>A0A426ZKL6</accession>
<protein>
    <submittedName>
        <fullName evidence="1">Uncharacterized protein</fullName>
    </submittedName>
</protein>
<dbReference type="EMBL" id="AMZH03006169">
    <property type="protein sequence ID" value="RRT64500.1"/>
    <property type="molecule type" value="Genomic_DNA"/>
</dbReference>
<dbReference type="AlphaFoldDB" id="A0A426ZKL6"/>
<comment type="caution">
    <text evidence="1">The sequence shown here is derived from an EMBL/GenBank/DDBJ whole genome shotgun (WGS) entry which is preliminary data.</text>
</comment>
<sequence length="72" mass="7881">MTLPPPLFAGSFVRGDRVHAPSQQDLFGSGSDLVFRIACIRYCFHLRSGSSSSSSSSSSHFEICAMRRLISK</sequence>